<evidence type="ECO:0000313" key="2">
    <source>
        <dbReference type="EMBL" id="CAG8511944.1"/>
    </source>
</evidence>
<evidence type="ECO:0000256" key="1">
    <source>
        <dbReference type="SAM" id="Phobius"/>
    </source>
</evidence>
<feature type="transmembrane region" description="Helical" evidence="1">
    <location>
        <begin position="31"/>
        <end position="53"/>
    </location>
</feature>
<reference evidence="2" key="1">
    <citation type="submission" date="2021-06" db="EMBL/GenBank/DDBJ databases">
        <authorList>
            <person name="Kallberg Y."/>
            <person name="Tangrot J."/>
            <person name="Rosling A."/>
        </authorList>
    </citation>
    <scope>NUCLEOTIDE SEQUENCE</scope>
    <source>
        <strain evidence="2">CL551</strain>
    </source>
</reference>
<keyword evidence="1" id="KW-0812">Transmembrane</keyword>
<sequence length="133" mass="15367">MFEITGMALDQESIRNHNYTKFSGYTMDPLLIAQSVLKVVVMLIGSMIGFIIVKQLFVMDIQSLHSYRRPRIRVKTFCITTWEKLDSTIKKHHDRETRSDPFKTVRVANGDGLVDVIIGISLRKDNYDYPDVN</sequence>
<organism evidence="2 3">
    <name type="scientific">Acaulospora morrowiae</name>
    <dbReference type="NCBI Taxonomy" id="94023"/>
    <lineage>
        <taxon>Eukaryota</taxon>
        <taxon>Fungi</taxon>
        <taxon>Fungi incertae sedis</taxon>
        <taxon>Mucoromycota</taxon>
        <taxon>Glomeromycotina</taxon>
        <taxon>Glomeromycetes</taxon>
        <taxon>Diversisporales</taxon>
        <taxon>Acaulosporaceae</taxon>
        <taxon>Acaulospora</taxon>
    </lineage>
</organism>
<dbReference type="AlphaFoldDB" id="A0A9N8ZZE1"/>
<comment type="caution">
    <text evidence="2">The sequence shown here is derived from an EMBL/GenBank/DDBJ whole genome shotgun (WGS) entry which is preliminary data.</text>
</comment>
<keyword evidence="1" id="KW-0472">Membrane</keyword>
<name>A0A9N8ZZE1_9GLOM</name>
<keyword evidence="1" id="KW-1133">Transmembrane helix</keyword>
<evidence type="ECO:0000313" key="3">
    <source>
        <dbReference type="Proteomes" id="UP000789342"/>
    </source>
</evidence>
<gene>
    <name evidence="2" type="ORF">AMORRO_LOCUS3771</name>
</gene>
<proteinExistence type="predicted"/>
<protein>
    <submittedName>
        <fullName evidence="2">18880_t:CDS:1</fullName>
    </submittedName>
</protein>
<accession>A0A9N8ZZE1</accession>
<dbReference type="EMBL" id="CAJVPV010001911">
    <property type="protein sequence ID" value="CAG8511944.1"/>
    <property type="molecule type" value="Genomic_DNA"/>
</dbReference>
<keyword evidence="3" id="KW-1185">Reference proteome</keyword>
<dbReference type="Proteomes" id="UP000789342">
    <property type="component" value="Unassembled WGS sequence"/>
</dbReference>